<evidence type="ECO:0000256" key="1">
    <source>
        <dbReference type="SAM" id="SignalP"/>
    </source>
</evidence>
<dbReference type="KEGG" id="ima:PO878_17755"/>
<dbReference type="Proteomes" id="UP001216390">
    <property type="component" value="Chromosome"/>
</dbReference>
<name>A0AAE9Y699_9ACTN</name>
<dbReference type="AlphaFoldDB" id="A0AAE9Y699"/>
<gene>
    <name evidence="3" type="ORF">PO878_17755</name>
</gene>
<feature type="domain" description="DUF4214" evidence="2">
    <location>
        <begin position="429"/>
        <end position="477"/>
    </location>
</feature>
<sequence>MRTLRRVAAALVGVAVAGVLLAVPTSPAGAAGVTTHAWMGLTAIERVSAPELAALLDAHRDQVRAGAMFPDGGYIPGNVHGEEAHWSRFTDAYAARLMARTDCGDLTRPDGPCAAEVAHLMGVIAHGAGDEVWDWLFEPVSPDLDEYYLPEALSAVQDGGGQELTMDIVAIGLHDRPVGPLPALPSKPDIMGAFADVGRTDITEAMVDTGQAGLGIISEAEAGFVAEHLAGVRREMPWMTTNLVSAPGGVSYAADAIAGQWDSMWGRLLGDQPPTRVSVTYPADGQRRIPAAGWVRSYQPGSAPGRGGARTRIAASLTWSLPYVPRSGPSVSAQLPPGAMTLTPVDGTDPLPLLSGYPRAVPYGPDAGEHTIDLQPAADLQPCAWYRVDVTDALLDADGEPVVPTSWTFRTGLDAAGSRCPDDPYTPVENHVRALYQDLLGRTPSDPEVGGWTAQVERGLSRPALVAALVGSGEARRRLVDAAYASDLDRTPDPDGRAFWTEYLRTHPVTMLRTRLLASPEVYAQGGGTDEGYVAHLYDVVLQRPVDTTGSDFWTAQLAGGLSRAAVARRLLVSAEVTRRAVRTTYEDLVDRTPGTAEVDFWAPRVASTDTRTLVRALLRTDAYVAQAQVP</sequence>
<reference evidence="3" key="1">
    <citation type="submission" date="2023-01" db="EMBL/GenBank/DDBJ databases">
        <title>The diversity of Class Acidimicrobiia in South China Sea sediment environments and the proposal of Iamia marina sp. nov., a novel species of the genus Iamia.</title>
        <authorList>
            <person name="He Y."/>
            <person name="Tian X."/>
        </authorList>
    </citation>
    <scope>NUCLEOTIDE SEQUENCE</scope>
    <source>
        <strain evidence="3">DSM 19957</strain>
    </source>
</reference>
<organism evidence="3 4">
    <name type="scientific">Iamia majanohamensis</name>
    <dbReference type="NCBI Taxonomy" id="467976"/>
    <lineage>
        <taxon>Bacteria</taxon>
        <taxon>Bacillati</taxon>
        <taxon>Actinomycetota</taxon>
        <taxon>Acidimicrobiia</taxon>
        <taxon>Acidimicrobiales</taxon>
        <taxon>Iamiaceae</taxon>
        <taxon>Iamia</taxon>
    </lineage>
</organism>
<accession>A0AAE9Y699</accession>
<evidence type="ECO:0000313" key="4">
    <source>
        <dbReference type="Proteomes" id="UP001216390"/>
    </source>
</evidence>
<keyword evidence="1" id="KW-0732">Signal</keyword>
<keyword evidence="4" id="KW-1185">Reference proteome</keyword>
<evidence type="ECO:0000313" key="3">
    <source>
        <dbReference type="EMBL" id="WCO66346.1"/>
    </source>
</evidence>
<dbReference type="Pfam" id="PF13946">
    <property type="entry name" value="DUF4214"/>
    <property type="match status" value="2"/>
</dbReference>
<feature type="chain" id="PRO_5042117950" evidence="1">
    <location>
        <begin position="31"/>
        <end position="631"/>
    </location>
</feature>
<feature type="domain" description="DUF4214" evidence="2">
    <location>
        <begin position="516"/>
        <end position="578"/>
    </location>
</feature>
<dbReference type="InterPro" id="IPR025282">
    <property type="entry name" value="DUF4214"/>
</dbReference>
<protein>
    <submittedName>
        <fullName evidence="3">DUF4214 domain-containing protein</fullName>
    </submittedName>
</protein>
<evidence type="ECO:0000259" key="2">
    <source>
        <dbReference type="Pfam" id="PF13946"/>
    </source>
</evidence>
<feature type="signal peptide" evidence="1">
    <location>
        <begin position="1"/>
        <end position="30"/>
    </location>
</feature>
<dbReference type="RefSeq" id="WP_272735869.1">
    <property type="nucleotide sequence ID" value="NZ_CP116942.1"/>
</dbReference>
<proteinExistence type="predicted"/>
<dbReference type="EMBL" id="CP116942">
    <property type="protein sequence ID" value="WCO66346.1"/>
    <property type="molecule type" value="Genomic_DNA"/>
</dbReference>